<keyword evidence="8" id="KW-0833">Ubl conjugation pathway</keyword>
<dbReference type="GO" id="GO:0004869">
    <property type="term" value="F:cysteine-type endopeptidase inhibitor activity"/>
    <property type="evidence" value="ECO:0007669"/>
    <property type="project" value="TreeGrafter"/>
</dbReference>
<dbReference type="GO" id="GO:0006915">
    <property type="term" value="P:apoptotic process"/>
    <property type="evidence" value="ECO:0007669"/>
    <property type="project" value="UniProtKB-KW"/>
</dbReference>
<evidence type="ECO:0000256" key="4">
    <source>
        <dbReference type="ARBA" id="ARBA00022490"/>
    </source>
</evidence>
<dbReference type="SUPFAM" id="SSF54495">
    <property type="entry name" value="UBC-like"/>
    <property type="match status" value="2"/>
</dbReference>
<dbReference type="STRING" id="698492.A0A0E9NPH8"/>
<reference evidence="16 17" key="2">
    <citation type="journal article" date="2014" name="J. Gen. Appl. Microbiol.">
        <title>The early diverging ascomycetous budding yeast Saitoella complicata has three histone deacetylases belonging to the Clr6, Hos2, and Rpd3 lineages.</title>
        <authorList>
            <person name="Nishida H."/>
            <person name="Matsumoto T."/>
            <person name="Kondo S."/>
            <person name="Hamamoto M."/>
            <person name="Yoshikawa H."/>
        </authorList>
    </citation>
    <scope>NUCLEOTIDE SEQUENCE [LARGE SCALE GENOMIC DNA]</scope>
    <source>
        <strain evidence="16 17">NRRL Y-17804</strain>
    </source>
</reference>
<dbReference type="GO" id="GO:0043066">
    <property type="term" value="P:negative regulation of apoptotic process"/>
    <property type="evidence" value="ECO:0007669"/>
    <property type="project" value="TreeGrafter"/>
</dbReference>
<evidence type="ECO:0000256" key="3">
    <source>
        <dbReference type="ARBA" id="ARBA00012486"/>
    </source>
</evidence>
<dbReference type="CDD" id="cd23809">
    <property type="entry name" value="UBCc_UBE2Z"/>
    <property type="match status" value="1"/>
</dbReference>
<dbReference type="InterPro" id="IPR016135">
    <property type="entry name" value="UBQ-conjugating_enzyme/RWD"/>
</dbReference>
<dbReference type="CDD" id="cd00195">
    <property type="entry name" value="UBCc_UEV"/>
    <property type="match status" value="1"/>
</dbReference>
<evidence type="ECO:0000256" key="8">
    <source>
        <dbReference type="ARBA" id="ARBA00022786"/>
    </source>
</evidence>
<dbReference type="EC" id="2.3.2.23" evidence="3"/>
<dbReference type="PANTHER" id="PTHR46116:SF26">
    <property type="entry name" value="UBIQUITIN-CONJUGATING ENZYME E2 Z"/>
    <property type="match status" value="1"/>
</dbReference>
<dbReference type="EMBL" id="BACD03000051">
    <property type="protein sequence ID" value="GAO51739.1"/>
    <property type="molecule type" value="Genomic_DNA"/>
</dbReference>
<evidence type="ECO:0000256" key="12">
    <source>
        <dbReference type="ARBA" id="ARBA00041798"/>
    </source>
</evidence>
<evidence type="ECO:0000256" key="6">
    <source>
        <dbReference type="ARBA" id="ARBA00022703"/>
    </source>
</evidence>
<keyword evidence="7" id="KW-0547">Nucleotide-binding</keyword>
<protein>
    <recommendedName>
        <fullName evidence="11">Ubiquitin-conjugating enzyme E2 Z</fullName>
        <ecNumber evidence="3">2.3.2.23</ecNumber>
    </recommendedName>
    <alternativeName>
        <fullName evidence="12">E2 ubiquitin-conjugating enzyme Z</fullName>
    </alternativeName>
    <alternativeName>
        <fullName evidence="14">Ubiquitin carrier protein Z</fullName>
    </alternativeName>
    <alternativeName>
        <fullName evidence="13">Ubiquitin-protein ligase Z</fullName>
    </alternativeName>
</protein>
<evidence type="ECO:0000256" key="7">
    <source>
        <dbReference type="ARBA" id="ARBA00022741"/>
    </source>
</evidence>
<dbReference type="Proteomes" id="UP000033140">
    <property type="component" value="Unassembled WGS sequence"/>
</dbReference>
<evidence type="ECO:0000256" key="11">
    <source>
        <dbReference type="ARBA" id="ARBA00039894"/>
    </source>
</evidence>
<evidence type="ECO:0000256" key="9">
    <source>
        <dbReference type="ARBA" id="ARBA00022840"/>
    </source>
</evidence>
<dbReference type="InterPro" id="IPR000608">
    <property type="entry name" value="UBC"/>
</dbReference>
<proteinExistence type="predicted"/>
<dbReference type="GO" id="GO:0005634">
    <property type="term" value="C:nucleus"/>
    <property type="evidence" value="ECO:0007669"/>
    <property type="project" value="UniProtKB-SubCell"/>
</dbReference>
<evidence type="ECO:0000313" key="16">
    <source>
        <dbReference type="EMBL" id="GAO51739.1"/>
    </source>
</evidence>
<reference evidence="16 17" key="3">
    <citation type="journal article" date="2015" name="Genome Announc.">
        <title>Draft Genome Sequence of the Archiascomycetous Yeast Saitoella complicata.</title>
        <authorList>
            <person name="Yamauchi K."/>
            <person name="Kondo S."/>
            <person name="Hamamoto M."/>
            <person name="Takahashi Y."/>
            <person name="Ogura Y."/>
            <person name="Hayashi T."/>
            <person name="Nishida H."/>
        </authorList>
    </citation>
    <scope>NUCLEOTIDE SEQUENCE [LARGE SCALE GENOMIC DNA]</scope>
    <source>
        <strain evidence="16 17">NRRL Y-17804</strain>
    </source>
</reference>
<reference evidence="16 17" key="1">
    <citation type="journal article" date="2011" name="J. Gen. Appl. Microbiol.">
        <title>Draft genome sequencing of the enigmatic yeast Saitoella complicata.</title>
        <authorList>
            <person name="Nishida H."/>
            <person name="Hamamoto M."/>
            <person name="Sugiyama J."/>
        </authorList>
    </citation>
    <scope>NUCLEOTIDE SEQUENCE [LARGE SCALE GENOMIC DNA]</scope>
    <source>
        <strain evidence="16 17">NRRL Y-17804</strain>
    </source>
</reference>
<keyword evidence="6" id="KW-0053">Apoptosis</keyword>
<evidence type="ECO:0000256" key="1">
    <source>
        <dbReference type="ARBA" id="ARBA00004123"/>
    </source>
</evidence>
<dbReference type="GO" id="GO:0005524">
    <property type="term" value="F:ATP binding"/>
    <property type="evidence" value="ECO:0007669"/>
    <property type="project" value="UniProtKB-KW"/>
</dbReference>
<evidence type="ECO:0000256" key="10">
    <source>
        <dbReference type="ARBA" id="ARBA00023242"/>
    </source>
</evidence>
<accession>A0A0E9NPH8</accession>
<keyword evidence="10" id="KW-0539">Nucleus</keyword>
<keyword evidence="5" id="KW-0808">Transferase</keyword>
<dbReference type="PANTHER" id="PTHR46116">
    <property type="entry name" value="(E3-INDEPENDENT) E2 UBIQUITIN-CONJUGATING ENZYME"/>
    <property type="match status" value="1"/>
</dbReference>
<dbReference type="Pfam" id="PF00179">
    <property type="entry name" value="UQ_con"/>
    <property type="match status" value="2"/>
</dbReference>
<evidence type="ECO:0000256" key="13">
    <source>
        <dbReference type="ARBA" id="ARBA00042316"/>
    </source>
</evidence>
<gene>
    <name evidence="16" type="ORF">G7K_5832-t1</name>
</gene>
<evidence type="ECO:0000256" key="2">
    <source>
        <dbReference type="ARBA" id="ARBA00004496"/>
    </source>
</evidence>
<evidence type="ECO:0000313" key="17">
    <source>
        <dbReference type="Proteomes" id="UP000033140"/>
    </source>
</evidence>
<keyword evidence="17" id="KW-1185">Reference proteome</keyword>
<evidence type="ECO:0000256" key="5">
    <source>
        <dbReference type="ARBA" id="ARBA00022679"/>
    </source>
</evidence>
<sequence>MSAPHLQRLTRELNDIVKNPDHSIHVEYNDEDLTTINALLIGPASTAYGLGMFDFRMSFGKDYPTNPPKVVITTTNGGRTRFNPNLYATGKVCLSILGTWRGEPGEQWSSAHGISSVLLSIHSLMGDNPYLNEPGFENSMNNPEHKKQADAYNKKIRHETIRISVCQRLEGYLGIDSKGLKLPVEKDDDSIPVRRPHQPHEDICKQIFLMYYQLYLDAIKEASTGVNKGQLFLITRFESTGNQMAGTYDYESLERRLIIIRKFLDEETESWADEGRKLKEVWGPVATLQRQYEEVVAKLQKENNTITMELDEGSPLTWTMIYFGRPMTNLDGGMWKIRIQFSSRFPEEAPRIQFKTPFFHPNVTEDGVPWLDIRRADHVEDYIKAITNLLERDDPCSDPSTLLNPEASKMYWNDRKEYNRKLRRVIDLRNGNFVSCHCFHLHTYYPAYLAIDALSYCKNSQCAVTPEK</sequence>
<organism evidence="16 17">
    <name type="scientific">Saitoella complicata (strain BCRC 22490 / CBS 7301 / JCM 7358 / NBRC 10748 / NRRL Y-17804)</name>
    <dbReference type="NCBI Taxonomy" id="698492"/>
    <lineage>
        <taxon>Eukaryota</taxon>
        <taxon>Fungi</taxon>
        <taxon>Dikarya</taxon>
        <taxon>Ascomycota</taxon>
        <taxon>Taphrinomycotina</taxon>
        <taxon>Taphrinomycotina incertae sedis</taxon>
        <taxon>Saitoella</taxon>
    </lineage>
</organism>
<dbReference type="OMA" id="SKLFWGS"/>
<keyword evidence="9" id="KW-0067">ATP-binding</keyword>
<name>A0A0E9NPH8_SAICN</name>
<dbReference type="PROSITE" id="PS50127">
    <property type="entry name" value="UBC_2"/>
    <property type="match status" value="2"/>
</dbReference>
<dbReference type="Gene3D" id="3.10.110.10">
    <property type="entry name" value="Ubiquitin Conjugating Enzyme"/>
    <property type="match status" value="2"/>
</dbReference>
<evidence type="ECO:0000259" key="15">
    <source>
        <dbReference type="PROSITE" id="PS50127"/>
    </source>
</evidence>
<dbReference type="SMART" id="SM00212">
    <property type="entry name" value="UBCc"/>
    <property type="match status" value="2"/>
</dbReference>
<comment type="caution">
    <text evidence="16">The sequence shown here is derived from an EMBL/GenBank/DDBJ whole genome shotgun (WGS) entry which is preliminary data.</text>
</comment>
<dbReference type="GO" id="GO:0005737">
    <property type="term" value="C:cytoplasm"/>
    <property type="evidence" value="ECO:0007669"/>
    <property type="project" value="UniProtKB-SubCell"/>
</dbReference>
<keyword evidence="4" id="KW-0963">Cytoplasm</keyword>
<dbReference type="AlphaFoldDB" id="A0A0E9NPH8"/>
<comment type="subcellular location">
    <subcellularLocation>
        <location evidence="2">Cytoplasm</location>
    </subcellularLocation>
    <subcellularLocation>
        <location evidence="1">Nucleus</location>
    </subcellularLocation>
</comment>
<feature type="domain" description="UBC core" evidence="15">
    <location>
        <begin position="4"/>
        <end position="165"/>
    </location>
</feature>
<evidence type="ECO:0000256" key="14">
    <source>
        <dbReference type="ARBA" id="ARBA00042401"/>
    </source>
</evidence>
<dbReference type="GO" id="GO:0061631">
    <property type="term" value="F:ubiquitin conjugating enzyme activity"/>
    <property type="evidence" value="ECO:0007669"/>
    <property type="project" value="UniProtKB-EC"/>
</dbReference>
<feature type="domain" description="UBC core" evidence="15">
    <location>
        <begin position="283"/>
        <end position="431"/>
    </location>
</feature>